<dbReference type="EMBL" id="JBBLZC010000001">
    <property type="protein sequence ID" value="MEK0081727.1"/>
    <property type="molecule type" value="Genomic_DNA"/>
</dbReference>
<feature type="region of interest" description="Disordered" evidence="1">
    <location>
        <begin position="1"/>
        <end position="29"/>
    </location>
</feature>
<dbReference type="Proteomes" id="UP001375743">
    <property type="component" value="Unassembled WGS sequence"/>
</dbReference>
<proteinExistence type="predicted"/>
<evidence type="ECO:0000256" key="1">
    <source>
        <dbReference type="SAM" id="MobiDB-lite"/>
    </source>
</evidence>
<protein>
    <recommendedName>
        <fullName evidence="4">TipAS antibiotic-recognition domain-containing protein</fullName>
    </recommendedName>
</protein>
<name>A0ABU8XKJ3_9PROT</name>
<organism evidence="2 3">
    <name type="scientific">Benzoatithermus flavus</name>
    <dbReference type="NCBI Taxonomy" id="3108223"/>
    <lineage>
        <taxon>Bacteria</taxon>
        <taxon>Pseudomonadati</taxon>
        <taxon>Pseudomonadota</taxon>
        <taxon>Alphaproteobacteria</taxon>
        <taxon>Geminicoccales</taxon>
        <taxon>Geminicoccaceae</taxon>
        <taxon>Benzoatithermus</taxon>
    </lineage>
</organism>
<reference evidence="2 3" key="1">
    <citation type="submission" date="2024-01" db="EMBL/GenBank/DDBJ databases">
        <title>Multi-omics insights into the function and evolution of sodium benzoate biodegradation pathways in Benzoatithermus flavus gen. nov., sp. nov. from hot spring.</title>
        <authorList>
            <person name="Hu C.-J."/>
            <person name="Li W.-J."/>
        </authorList>
    </citation>
    <scope>NUCLEOTIDE SEQUENCE [LARGE SCALE GENOMIC DNA]</scope>
    <source>
        <strain evidence="2 3">SYSU G07066</strain>
    </source>
</reference>
<evidence type="ECO:0000313" key="2">
    <source>
        <dbReference type="EMBL" id="MEK0081727.1"/>
    </source>
</evidence>
<feature type="compositionally biased region" description="Low complexity" evidence="1">
    <location>
        <begin position="68"/>
        <end position="83"/>
    </location>
</feature>
<sequence>MTDPVSDAATSGDIPESGTSSPAERPAWIPEKFWDAQQGLVRLEDLARSYLELERKLGSRHPEPDPAPAAEENPPAAAAPQPAAGYRIETRHPLLQQDAELDARLLAAGFSEPQAQLVYDLAAERLLPMIEEALGEIEAQQQLERLQRHFGGPESWRHTARQLKSWGEAHLAPEVYATLAASYEGVLAMHQMMRANEPELLGGGEAPLAEITEDTLVQMMRDPRYWRQRDPEFVARVTAGFKKLYAG</sequence>
<dbReference type="Pfam" id="PF05396">
    <property type="entry name" value="Phage_T7_Capsid"/>
    <property type="match status" value="1"/>
</dbReference>
<comment type="caution">
    <text evidence="2">The sequence shown here is derived from an EMBL/GenBank/DDBJ whole genome shotgun (WGS) entry which is preliminary data.</text>
</comment>
<evidence type="ECO:0008006" key="4">
    <source>
        <dbReference type="Google" id="ProtNLM"/>
    </source>
</evidence>
<accession>A0ABU8XKJ3</accession>
<dbReference type="InterPro" id="IPR008768">
    <property type="entry name" value="Gp9-like"/>
</dbReference>
<feature type="region of interest" description="Disordered" evidence="1">
    <location>
        <begin position="57"/>
        <end position="83"/>
    </location>
</feature>
<gene>
    <name evidence="2" type="ORF">U1T56_01070</name>
</gene>
<dbReference type="RefSeq" id="WP_418157576.1">
    <property type="nucleotide sequence ID" value="NZ_JBBLZC010000001.1"/>
</dbReference>
<evidence type="ECO:0000313" key="3">
    <source>
        <dbReference type="Proteomes" id="UP001375743"/>
    </source>
</evidence>
<keyword evidence="3" id="KW-1185">Reference proteome</keyword>